<dbReference type="STRING" id="1296096.A0A1B9HYJ2"/>
<dbReference type="AlphaFoldDB" id="A0A1B9HYJ2"/>
<evidence type="ECO:0000256" key="2">
    <source>
        <dbReference type="SAM" id="MobiDB-lite"/>
    </source>
</evidence>
<dbReference type="SUPFAM" id="SSF54631">
    <property type="entry name" value="CBS-domain pair"/>
    <property type="match status" value="1"/>
</dbReference>
<dbReference type="GO" id="GO:0016020">
    <property type="term" value="C:membrane"/>
    <property type="evidence" value="ECO:0007669"/>
    <property type="project" value="UniProtKB-UniRule"/>
</dbReference>
<sequence>MIAIEDNSEPPPPPDIRPFGHSSKNNKHDELNQQINSSPHHSVVEGNEITIVSDVNPFNRFRKYISIRKLGINYKAANLLIPLLFALIILPTTYAGSTTEYDSYTSYDGVSEGKRKSTPILSFVKYVLDSASNSLAHFTSTQNGDYTHVRSWSKRALSTGEIVEACMIPVLVALSGMFAGLTLGYFSVDPTQLQVLSISGTPKQQNYARKILPVRKDSHLLLTTLILGNMIVNEALPVVMDNVIEGGIYAVIASTALVVIFAEIIPQSICSRYGLLVGASMAWPVRVMMWIAFPIAWPIAKLLEYILGAHHGIIYRRSELRELIKMHAAGAEGGGDLDFDTVQMAQGALDLAQKSVKEAMTPIENVFMLPIEAKLDYETLGHVVKSGHSRIPVYQMVEVPDINLAAPTKGPAKTKMVKKVMGSLLVKSCVLLDPEDATPLASIPINAIPSVPYDERLTNMLNVFQEGRSHMAIVSRRPKRVEKDLEDAESVMTAAAGGLRQRIMRKVAEISHGNKSSSDSDSSETDTDVERGEKDEKKRRKKTRNKRANSGSETTAASPTSTTVTAAEEIKENVKAEEERKRKGGLVEKAKLTQLEQTVPADAQMAPGAVEKFFEGLEGAPLGIITLEDVLEELIGEEIYDEYDEHGVPRSDASAFVPREAMLAARKAALARQNLALAESTPLPATNDSDIEQQALAASGGPGRRVGLPKLPMPKFSLGKKPLSQPGKSRSAPDDPKLQITTTSQTPPPPASQAQFTAEPGSISLPEVDETVRRTQSEVRVNSRRQSESNDVTPQGATNVPLKGLDPVTAVPARLLSGGGAVTTNIAPPSNNANLLSEALIMERGRRRVTGAASTPPVHRALSQSGVKSNVPSRQPTPPSGVAASTTNMTRPNTAPNEGILSPQPVQGKKVPKFKSIPTPMTGTPAAVERSDPLERIKKNTDLKE</sequence>
<dbReference type="EMBL" id="KI894014">
    <property type="protein sequence ID" value="OCF48337.1"/>
    <property type="molecule type" value="Genomic_DNA"/>
</dbReference>
<name>A0A1B9HYJ2_9TREE</name>
<feature type="compositionally biased region" description="Polar residues" evidence="2">
    <location>
        <begin position="883"/>
        <end position="896"/>
    </location>
</feature>
<dbReference type="FunFam" id="3.10.580.10:FF:000053">
    <property type="entry name" value="Unplaced genomic scaffold supercont1.12, whole genome shotgun sequence"/>
    <property type="match status" value="1"/>
</dbReference>
<dbReference type="OrthoDB" id="5353557at2759"/>
<dbReference type="RefSeq" id="XP_019009556.1">
    <property type="nucleotide sequence ID" value="XM_019157916.1"/>
</dbReference>
<feature type="region of interest" description="Disordered" evidence="2">
    <location>
        <begin position="1"/>
        <end position="40"/>
    </location>
</feature>
<feature type="compositionally biased region" description="Basic and acidic residues" evidence="2">
    <location>
        <begin position="568"/>
        <end position="582"/>
    </location>
</feature>
<feature type="compositionally biased region" description="Low complexity" evidence="2">
    <location>
        <begin position="552"/>
        <end position="567"/>
    </location>
</feature>
<proteinExistence type="predicted"/>
<evidence type="ECO:0000256" key="1">
    <source>
        <dbReference type="PROSITE-ProRule" id="PRU01193"/>
    </source>
</evidence>
<dbReference type="KEGG" id="kpin:30174574"/>
<feature type="compositionally biased region" description="Basic and acidic residues" evidence="2">
    <location>
        <begin position="929"/>
        <end position="945"/>
    </location>
</feature>
<dbReference type="InterPro" id="IPR002550">
    <property type="entry name" value="CNNM"/>
</dbReference>
<feature type="transmembrane region" description="Helical" evidence="3">
    <location>
        <begin position="219"/>
        <end position="240"/>
    </location>
</feature>
<evidence type="ECO:0000313" key="7">
    <source>
        <dbReference type="Proteomes" id="UP000094020"/>
    </source>
</evidence>
<reference evidence="6" key="2">
    <citation type="submission" date="2013-07" db="EMBL/GenBank/DDBJ databases">
        <authorList>
            <consortium name="The Broad Institute Genome Sequencing Platform"/>
            <person name="Cuomo C."/>
            <person name="Litvintseva A."/>
            <person name="Chen Y."/>
            <person name="Heitman J."/>
            <person name="Sun S."/>
            <person name="Springer D."/>
            <person name="Dromer F."/>
            <person name="Young S.K."/>
            <person name="Zeng Q."/>
            <person name="Gargeya S."/>
            <person name="Fitzgerald M."/>
            <person name="Abouelleil A."/>
            <person name="Alvarado L."/>
            <person name="Berlin A.M."/>
            <person name="Chapman S.B."/>
            <person name="Dewar J."/>
            <person name="Goldberg J."/>
            <person name="Griggs A."/>
            <person name="Gujja S."/>
            <person name="Hansen M."/>
            <person name="Howarth C."/>
            <person name="Imamovic A."/>
            <person name="Larimer J."/>
            <person name="McCowan C."/>
            <person name="Murphy C."/>
            <person name="Pearson M."/>
            <person name="Priest M."/>
            <person name="Roberts A."/>
            <person name="Saif S."/>
            <person name="Shea T."/>
            <person name="Sykes S."/>
            <person name="Wortman J."/>
            <person name="Nusbaum C."/>
            <person name="Birren B."/>
        </authorList>
    </citation>
    <scope>NUCLEOTIDE SEQUENCE</scope>
    <source>
        <strain evidence="6">CBS 10737</strain>
    </source>
</reference>
<dbReference type="EMBL" id="CP144529">
    <property type="protein sequence ID" value="WWC73902.1"/>
    <property type="molecule type" value="Genomic_DNA"/>
</dbReference>
<reference evidence="5" key="3">
    <citation type="submission" date="2016-07" db="EMBL/GenBank/DDBJ databases">
        <title>Evolution of pathogenesis and genome organization in the Tremellales.</title>
        <authorList>
            <person name="Cuomo C."/>
            <person name="Litvintseva A."/>
            <person name="Heitman J."/>
            <person name="Chen Y."/>
            <person name="Sun S."/>
            <person name="Springer D."/>
            <person name="Dromer F."/>
            <person name="Young S."/>
            <person name="Zeng Q."/>
            <person name="Chapman S."/>
            <person name="Gujja S."/>
            <person name="Saif S."/>
            <person name="Birren B."/>
        </authorList>
    </citation>
    <scope>NUCLEOTIDE SEQUENCE</scope>
    <source>
        <strain evidence="5">CBS 10737</strain>
    </source>
</reference>
<keyword evidence="1 3" id="KW-1133">Transmembrane helix</keyword>
<reference evidence="6" key="4">
    <citation type="submission" date="2024-02" db="EMBL/GenBank/DDBJ databases">
        <title>Comparative genomics of Cryptococcus and Kwoniella reveals pathogenesis evolution and contrasting modes of karyotype evolution via chromosome fusion or intercentromeric recombination.</title>
        <authorList>
            <person name="Coelho M.A."/>
            <person name="David-Palma M."/>
            <person name="Shea T."/>
            <person name="Bowers K."/>
            <person name="McGinley-Smith S."/>
            <person name="Mohammad A.W."/>
            <person name="Gnirke A."/>
            <person name="Yurkov A.M."/>
            <person name="Nowrousian M."/>
            <person name="Sun S."/>
            <person name="Cuomo C.A."/>
            <person name="Heitman J."/>
        </authorList>
    </citation>
    <scope>NUCLEOTIDE SEQUENCE</scope>
    <source>
        <strain evidence="6">CBS 10737</strain>
    </source>
</reference>
<organism evidence="5">
    <name type="scientific">Kwoniella pini CBS 10737</name>
    <dbReference type="NCBI Taxonomy" id="1296096"/>
    <lineage>
        <taxon>Eukaryota</taxon>
        <taxon>Fungi</taxon>
        <taxon>Dikarya</taxon>
        <taxon>Basidiomycota</taxon>
        <taxon>Agaricomycotina</taxon>
        <taxon>Tremellomycetes</taxon>
        <taxon>Tremellales</taxon>
        <taxon>Cryptococcaceae</taxon>
        <taxon>Kwoniella</taxon>
    </lineage>
</organism>
<evidence type="ECO:0000313" key="5">
    <source>
        <dbReference type="EMBL" id="OCF48337.1"/>
    </source>
</evidence>
<feature type="transmembrane region" description="Helical" evidence="3">
    <location>
        <begin position="162"/>
        <end position="186"/>
    </location>
</feature>
<evidence type="ECO:0000256" key="3">
    <source>
        <dbReference type="SAM" id="Phobius"/>
    </source>
</evidence>
<dbReference type="GO" id="GO:0030026">
    <property type="term" value="P:intracellular manganese ion homeostasis"/>
    <property type="evidence" value="ECO:0007669"/>
    <property type="project" value="TreeGrafter"/>
</dbReference>
<dbReference type="PANTHER" id="PTHR12064:SF90">
    <property type="entry name" value="CNNM TRANSMEMBRANE DOMAIN-CONTAINING PROTEIN"/>
    <property type="match status" value="1"/>
</dbReference>
<keyword evidence="7" id="KW-1185">Reference proteome</keyword>
<feature type="transmembrane region" description="Helical" evidence="3">
    <location>
        <begin position="246"/>
        <end position="266"/>
    </location>
</feature>
<evidence type="ECO:0000259" key="4">
    <source>
        <dbReference type="PROSITE" id="PS51846"/>
    </source>
</evidence>
<feature type="compositionally biased region" description="Polar residues" evidence="2">
    <location>
        <begin position="862"/>
        <end position="874"/>
    </location>
</feature>
<dbReference type="PROSITE" id="PS51846">
    <property type="entry name" value="CNNM"/>
    <property type="match status" value="1"/>
</dbReference>
<dbReference type="GeneID" id="30174574"/>
<keyword evidence="1 3" id="KW-0812">Transmembrane</keyword>
<feature type="region of interest" description="Disordered" evidence="2">
    <location>
        <begin position="510"/>
        <end position="582"/>
    </location>
</feature>
<feature type="domain" description="CNNM transmembrane" evidence="4">
    <location>
        <begin position="157"/>
        <end position="341"/>
    </location>
</feature>
<dbReference type="PANTHER" id="PTHR12064">
    <property type="entry name" value="METAL TRANSPORTER CNNM"/>
    <property type="match status" value="1"/>
</dbReference>
<protein>
    <recommendedName>
        <fullName evidence="4">CNNM transmembrane domain-containing protein</fullName>
    </recommendedName>
</protein>
<feature type="compositionally biased region" description="Polar residues" evidence="2">
    <location>
        <begin position="789"/>
        <end position="798"/>
    </location>
</feature>
<accession>A0A1B9HYJ2</accession>
<feature type="compositionally biased region" description="Basic residues" evidence="2">
    <location>
        <begin position="537"/>
        <end position="547"/>
    </location>
</feature>
<gene>
    <name evidence="5" type="ORF">I206_06205</name>
    <name evidence="6" type="ORF">I206_107874</name>
</gene>
<reference evidence="5" key="1">
    <citation type="submission" date="2013-07" db="EMBL/GenBank/DDBJ databases">
        <title>The Genome Sequence of Cryptococcus pinus CBS10737.</title>
        <authorList>
            <consortium name="The Broad Institute Genome Sequencing Platform"/>
            <person name="Cuomo C."/>
            <person name="Litvintseva A."/>
            <person name="Chen Y."/>
            <person name="Heitman J."/>
            <person name="Sun S."/>
            <person name="Springer D."/>
            <person name="Dromer F."/>
            <person name="Young S.K."/>
            <person name="Zeng Q."/>
            <person name="Gargeya S."/>
            <person name="Fitzgerald M."/>
            <person name="Abouelleil A."/>
            <person name="Alvarado L."/>
            <person name="Berlin A.M."/>
            <person name="Chapman S.B."/>
            <person name="Dewar J."/>
            <person name="Goldberg J."/>
            <person name="Griggs A."/>
            <person name="Gujja S."/>
            <person name="Hansen M."/>
            <person name="Howarth C."/>
            <person name="Imamovic A."/>
            <person name="Larimer J."/>
            <person name="McCowan C."/>
            <person name="Murphy C."/>
            <person name="Pearson M."/>
            <person name="Priest M."/>
            <person name="Roberts A."/>
            <person name="Saif S."/>
            <person name="Shea T."/>
            <person name="Sykes S."/>
            <person name="Wortman J."/>
            <person name="Nusbaum C."/>
            <person name="Birren B."/>
        </authorList>
    </citation>
    <scope>NUCLEOTIDE SEQUENCE [LARGE SCALE GENOMIC DNA]</scope>
    <source>
        <strain evidence="5">CBS 10737</strain>
    </source>
</reference>
<dbReference type="InterPro" id="IPR045095">
    <property type="entry name" value="ACDP"/>
</dbReference>
<dbReference type="InterPro" id="IPR046342">
    <property type="entry name" value="CBS_dom_sf"/>
</dbReference>
<feature type="transmembrane region" description="Helical" evidence="3">
    <location>
        <begin position="273"/>
        <end position="297"/>
    </location>
</feature>
<dbReference type="Proteomes" id="UP000094020">
    <property type="component" value="Chromosome 11"/>
</dbReference>
<feature type="region of interest" description="Disordered" evidence="2">
    <location>
        <begin position="849"/>
        <end position="945"/>
    </location>
</feature>
<feature type="region of interest" description="Disordered" evidence="2">
    <location>
        <begin position="697"/>
        <end position="805"/>
    </location>
</feature>
<dbReference type="GO" id="GO:0005737">
    <property type="term" value="C:cytoplasm"/>
    <property type="evidence" value="ECO:0007669"/>
    <property type="project" value="TreeGrafter"/>
</dbReference>
<evidence type="ECO:0000313" key="6">
    <source>
        <dbReference type="EMBL" id="WWC73902.1"/>
    </source>
</evidence>
<keyword evidence="1 3" id="KW-0472">Membrane</keyword>
<feature type="transmembrane region" description="Helical" evidence="3">
    <location>
        <begin position="72"/>
        <end position="94"/>
    </location>
</feature>
<dbReference type="GO" id="GO:0010960">
    <property type="term" value="P:magnesium ion homeostasis"/>
    <property type="evidence" value="ECO:0007669"/>
    <property type="project" value="InterPro"/>
</dbReference>
<dbReference type="Pfam" id="PF01595">
    <property type="entry name" value="CNNM"/>
    <property type="match status" value="1"/>
</dbReference>
<dbReference type="Gene3D" id="3.10.580.10">
    <property type="entry name" value="CBS-domain"/>
    <property type="match status" value="2"/>
</dbReference>